<dbReference type="InterPro" id="IPR042112">
    <property type="entry name" value="P_AcTrfase_dom2"/>
</dbReference>
<proteinExistence type="inferred from homology"/>
<evidence type="ECO:0000256" key="8">
    <source>
        <dbReference type="ARBA" id="ARBA00031108"/>
    </source>
</evidence>
<evidence type="ECO:0000313" key="11">
    <source>
        <dbReference type="Proteomes" id="UP000261764"/>
    </source>
</evidence>
<comment type="catalytic activity">
    <reaction evidence="1">
        <text>acetyl-CoA + phosphate = acetyl phosphate + CoA</text>
        <dbReference type="Rhea" id="RHEA:19521"/>
        <dbReference type="ChEBI" id="CHEBI:22191"/>
        <dbReference type="ChEBI" id="CHEBI:43474"/>
        <dbReference type="ChEBI" id="CHEBI:57287"/>
        <dbReference type="ChEBI" id="CHEBI:57288"/>
        <dbReference type="EC" id="2.3.1.8"/>
    </reaction>
</comment>
<dbReference type="PANTHER" id="PTHR43356:SF3">
    <property type="entry name" value="PHOSPHATE ACETYLTRANSFERASE"/>
    <property type="match status" value="1"/>
</dbReference>
<evidence type="ECO:0000256" key="7">
    <source>
        <dbReference type="ARBA" id="ARBA00023315"/>
    </source>
</evidence>
<reference evidence="10 11" key="1">
    <citation type="journal article" date="2015" name="Clin. Infect. Dis.">
        <title>Genomic Investigations unmask Mycoplasma amphoriforme, a new respiratory pathogen.</title>
        <authorList>
            <person name="Gillespie S.H."/>
            <person name="Ling C.L."/>
            <person name="Oravcova K."/>
            <person name="Pinheiro M."/>
            <person name="Wells L."/>
            <person name="Bryant J.M."/>
            <person name="McHugh T.D."/>
            <person name="Bebear C."/>
            <person name="Webster D."/>
            <person name="Harris S.R."/>
            <person name="Seth-Smith H.M."/>
            <person name="Thomson N.R."/>
        </authorList>
    </citation>
    <scope>NUCLEOTIDE SEQUENCE [LARGE SCALE GENOMIC DNA]</scope>
    <source>
        <strain evidence="10 11">A39</strain>
    </source>
</reference>
<organism evidence="10 11">
    <name type="scientific">Mycoplasma amphoriforme A39</name>
    <dbReference type="NCBI Taxonomy" id="572419"/>
    <lineage>
        <taxon>Bacteria</taxon>
        <taxon>Bacillati</taxon>
        <taxon>Mycoplasmatota</taxon>
        <taxon>Mollicutes</taxon>
        <taxon>Mycoplasmataceae</taxon>
        <taxon>Mycoplasma</taxon>
    </lineage>
</organism>
<keyword evidence="6" id="KW-0808">Transferase</keyword>
<evidence type="ECO:0000256" key="3">
    <source>
        <dbReference type="ARBA" id="ARBA00005656"/>
    </source>
</evidence>
<protein>
    <recommendedName>
        <fullName evidence="5">Phosphate acetyltransferase</fullName>
        <ecNumber evidence="4">2.3.1.8</ecNumber>
    </recommendedName>
    <alternativeName>
        <fullName evidence="8">Phosphotransacetylase</fullName>
    </alternativeName>
</protein>
<evidence type="ECO:0000259" key="9">
    <source>
        <dbReference type="Pfam" id="PF01515"/>
    </source>
</evidence>
<dbReference type="Pfam" id="PF01515">
    <property type="entry name" value="PTA_PTB"/>
    <property type="match status" value="1"/>
</dbReference>
<dbReference type="InterPro" id="IPR042113">
    <property type="entry name" value="P_AcTrfase_dom1"/>
</dbReference>
<evidence type="ECO:0000256" key="6">
    <source>
        <dbReference type="ARBA" id="ARBA00022679"/>
    </source>
</evidence>
<evidence type="ECO:0000256" key="2">
    <source>
        <dbReference type="ARBA" id="ARBA00004989"/>
    </source>
</evidence>
<dbReference type="NCBIfam" id="TIGR00651">
    <property type="entry name" value="pta"/>
    <property type="match status" value="1"/>
</dbReference>
<sequence>MWNHHFVDFIAKETLMSVIIESLKKKIKESKIIPKIVFVEGWSAFVQKAAIKLTEEKIIKPVLMFRNKTEIPATLPPNIPRLIVSTLDLLKYAKVLHELRKSKGMSLPQALEEVKNPNVLAPLLVKLGEVDGEVCGKEYATKDTLRPALQILKTDETSKIVSSAFIMNKETERLIFGDCAINLNPSPEELAAITQNTIKFASQILNFKEINCAMLSYSTYGSGKGESVNKVREAYDLVTAEPLPMGVNVAGEIQFDSAYVEAVRKQKAPKLNWKEGANVFIFPNIDAGNIGYKIAQRLGQYEAIGPILLGLAKPVNDLSRGASIEEIIDVGIVTGMQAVIANSTN</sequence>
<name>A0A292II35_9MOLU</name>
<dbReference type="InterPro" id="IPR002505">
    <property type="entry name" value="PTA_PTB"/>
</dbReference>
<dbReference type="PIRSF" id="PIRSF000428">
    <property type="entry name" value="P_Ac_trans"/>
    <property type="match status" value="1"/>
</dbReference>
<evidence type="ECO:0000256" key="5">
    <source>
        <dbReference type="ARBA" id="ARBA00021528"/>
    </source>
</evidence>
<dbReference type="PANTHER" id="PTHR43356">
    <property type="entry name" value="PHOSPHATE ACETYLTRANSFERASE"/>
    <property type="match status" value="1"/>
</dbReference>
<dbReference type="InterPro" id="IPR004614">
    <property type="entry name" value="P_AcTrfase"/>
</dbReference>
<dbReference type="Proteomes" id="UP000261764">
    <property type="component" value="Chromosome I"/>
</dbReference>
<evidence type="ECO:0000256" key="1">
    <source>
        <dbReference type="ARBA" id="ARBA00000705"/>
    </source>
</evidence>
<dbReference type="EC" id="2.3.1.8" evidence="4"/>
<dbReference type="SUPFAM" id="SSF53659">
    <property type="entry name" value="Isocitrate/Isopropylmalate dehydrogenase-like"/>
    <property type="match status" value="1"/>
</dbReference>
<gene>
    <name evidence="10" type="ORF">MAMA39_00880</name>
</gene>
<dbReference type="InterPro" id="IPR050500">
    <property type="entry name" value="Phos_Acetyltrans/Butyryltrans"/>
</dbReference>
<dbReference type="AlphaFoldDB" id="A0A292II35"/>
<evidence type="ECO:0000313" key="10">
    <source>
        <dbReference type="EMBL" id="CDN40212.1"/>
    </source>
</evidence>
<dbReference type="Gene3D" id="3.40.50.10950">
    <property type="match status" value="1"/>
</dbReference>
<evidence type="ECO:0000256" key="4">
    <source>
        <dbReference type="ARBA" id="ARBA00012707"/>
    </source>
</evidence>
<dbReference type="Gene3D" id="3.40.50.10750">
    <property type="entry name" value="Isocitrate/Isopropylmalate dehydrogenase-like"/>
    <property type="match status" value="1"/>
</dbReference>
<keyword evidence="11" id="KW-1185">Reference proteome</keyword>
<accession>A0A292II35</accession>
<comment type="pathway">
    <text evidence="2">Metabolic intermediate biosynthesis; acetyl-CoA biosynthesis; acetyl-CoA from acetate: step 2/2.</text>
</comment>
<dbReference type="GO" id="GO:0008959">
    <property type="term" value="F:phosphate acetyltransferase activity"/>
    <property type="evidence" value="ECO:0007669"/>
    <property type="project" value="UniProtKB-EC"/>
</dbReference>
<feature type="domain" description="Phosphate acetyl/butaryl transferase" evidence="9">
    <location>
        <begin position="19"/>
        <end position="334"/>
    </location>
</feature>
<dbReference type="NCBIfam" id="NF007233">
    <property type="entry name" value="PRK09653.1"/>
    <property type="match status" value="1"/>
</dbReference>
<keyword evidence="7" id="KW-0012">Acyltransferase</keyword>
<comment type="similarity">
    <text evidence="3">Belongs to the phosphate acetyltransferase and butyryltransferase family.</text>
</comment>
<dbReference type="InterPro" id="IPR012147">
    <property type="entry name" value="P_Ac_Bu_trans"/>
</dbReference>
<dbReference type="EMBL" id="HG937516">
    <property type="protein sequence ID" value="CDN40212.1"/>
    <property type="molecule type" value="Genomic_DNA"/>
</dbReference>
<dbReference type="KEGG" id="mamp:MAMA39_00880"/>